<feature type="domain" description="Band 7" evidence="3">
    <location>
        <begin position="21"/>
        <end position="179"/>
    </location>
</feature>
<dbReference type="InterPro" id="IPR001972">
    <property type="entry name" value="Stomatin_HflK_fam"/>
</dbReference>
<dbReference type="EMBL" id="JAPHEH010000001">
    <property type="protein sequence ID" value="MDG4476361.1"/>
    <property type="molecule type" value="Genomic_DNA"/>
</dbReference>
<keyword evidence="5" id="KW-1185">Reference proteome</keyword>
<dbReference type="SMART" id="SM00244">
    <property type="entry name" value="PHB"/>
    <property type="match status" value="1"/>
</dbReference>
<dbReference type="Gene3D" id="3.30.479.30">
    <property type="entry name" value="Band 7 domain"/>
    <property type="match status" value="1"/>
</dbReference>
<proteinExistence type="inferred from homology"/>
<evidence type="ECO:0000259" key="3">
    <source>
        <dbReference type="SMART" id="SM00244"/>
    </source>
</evidence>
<sequence length="297" mass="32183">MDVGLIIVVAILVLVFVTIANGVKIVPQGYEFVIMRLGKYHTTLTPGLNLIIPYIDTIAAKVTRKDISLDIPSQEVITRDNAVIITNAIAFINIHTPHKAIFGIDFYEHATKNLIMTNLRAIIGQMDLDDALSSREQIKVKLIQAIANDLEDWGLTVKSIEIQDIKPSSTMQASMERQAAAERIRRAAITEAEGEKQAAILTAEGQKQKAILEAEGGLEASRREAEARIVLAQATKDALALVQQGIGNEQLPALYLLGEKYIGALQELGLSGNAKTVVLPADLPAALQGMFGLKIGK</sequence>
<comment type="caution">
    <text evidence="4">The sequence shown here is derived from an EMBL/GenBank/DDBJ whole genome shotgun (WGS) entry which is preliminary data.</text>
</comment>
<dbReference type="GO" id="GO:0098552">
    <property type="term" value="C:side of membrane"/>
    <property type="evidence" value="ECO:0007669"/>
    <property type="project" value="UniProtKB-ARBA"/>
</dbReference>
<dbReference type="InterPro" id="IPR050710">
    <property type="entry name" value="Band7/mec-2_domain"/>
</dbReference>
<name>A0A9X4RLR1_9BACT</name>
<dbReference type="CDD" id="cd08829">
    <property type="entry name" value="SPFH_paraslipin"/>
    <property type="match status" value="1"/>
</dbReference>
<comment type="subcellular location">
    <subcellularLocation>
        <location evidence="1">Membrane</location>
        <topology evidence="1">Single-pass membrane protein</topology>
    </subcellularLocation>
</comment>
<protein>
    <submittedName>
        <fullName evidence="4">SPFH/Band 7/PHB domain protein</fullName>
    </submittedName>
</protein>
<dbReference type="PANTHER" id="PTHR43327">
    <property type="entry name" value="STOMATIN-LIKE PROTEIN 2, MITOCHONDRIAL"/>
    <property type="match status" value="1"/>
</dbReference>
<comment type="similarity">
    <text evidence="2">Belongs to the band 7/mec-2 family.</text>
</comment>
<organism evidence="4 5">
    <name type="scientific">Thiovibrio frasassiensis</name>
    <dbReference type="NCBI Taxonomy" id="2984131"/>
    <lineage>
        <taxon>Bacteria</taxon>
        <taxon>Pseudomonadati</taxon>
        <taxon>Thermodesulfobacteriota</taxon>
        <taxon>Desulfobulbia</taxon>
        <taxon>Desulfobulbales</taxon>
        <taxon>Thiovibrionaceae</taxon>
        <taxon>Thiovibrio</taxon>
    </lineage>
</organism>
<reference evidence="4" key="2">
    <citation type="submission" date="2022-10" db="EMBL/GenBank/DDBJ databases">
        <authorList>
            <person name="Aronson H.S."/>
        </authorList>
    </citation>
    <scope>NUCLEOTIDE SEQUENCE</scope>
    <source>
        <strain evidence="4">RS19-109</strain>
    </source>
</reference>
<dbReference type="SUPFAM" id="SSF117892">
    <property type="entry name" value="Band 7/SPFH domain"/>
    <property type="match status" value="1"/>
</dbReference>
<dbReference type="PRINTS" id="PR00721">
    <property type="entry name" value="STOMATIN"/>
</dbReference>
<dbReference type="InterPro" id="IPR001107">
    <property type="entry name" value="Band_7"/>
</dbReference>
<evidence type="ECO:0000256" key="2">
    <source>
        <dbReference type="ARBA" id="ARBA00008164"/>
    </source>
</evidence>
<dbReference type="GO" id="GO:0005886">
    <property type="term" value="C:plasma membrane"/>
    <property type="evidence" value="ECO:0007669"/>
    <property type="project" value="UniProtKB-ARBA"/>
</dbReference>
<accession>A0A9X4RLR1</accession>
<dbReference type="AlphaFoldDB" id="A0A9X4RLR1"/>
<dbReference type="FunFam" id="3.30.479.30:FF:000004">
    <property type="entry name" value="Putative membrane protease family, stomatin"/>
    <property type="match status" value="1"/>
</dbReference>
<dbReference type="Proteomes" id="UP001154240">
    <property type="component" value="Unassembled WGS sequence"/>
</dbReference>
<reference evidence="4" key="1">
    <citation type="journal article" date="2022" name="bioRxiv">
        <title>Thiovibrio frasassiensisgen. nov., sp. nov., an autotrophic, elemental sulfur disproportionating bacterium isolated from sulfidic karst sediment, and proposal of Thiovibrionaceae fam. nov.</title>
        <authorList>
            <person name="Aronson H."/>
            <person name="Thomas C."/>
            <person name="Bhattacharyya M."/>
            <person name="Eckstein S."/>
            <person name="Jensen S."/>
            <person name="Barco R."/>
            <person name="Macalady J."/>
            <person name="Amend J."/>
        </authorList>
    </citation>
    <scope>NUCLEOTIDE SEQUENCE</scope>
    <source>
        <strain evidence="4">RS19-109</strain>
    </source>
</reference>
<evidence type="ECO:0000313" key="5">
    <source>
        <dbReference type="Proteomes" id="UP001154240"/>
    </source>
</evidence>
<dbReference type="PANTHER" id="PTHR43327:SF10">
    <property type="entry name" value="STOMATIN-LIKE PROTEIN 2, MITOCHONDRIAL"/>
    <property type="match status" value="1"/>
</dbReference>
<evidence type="ECO:0000256" key="1">
    <source>
        <dbReference type="ARBA" id="ARBA00004167"/>
    </source>
</evidence>
<gene>
    <name evidence="4" type="ORF">OLX77_09345</name>
</gene>
<dbReference type="InterPro" id="IPR036013">
    <property type="entry name" value="Band_7/SPFH_dom_sf"/>
</dbReference>
<dbReference type="Pfam" id="PF01145">
    <property type="entry name" value="Band_7"/>
    <property type="match status" value="1"/>
</dbReference>
<evidence type="ECO:0000313" key="4">
    <source>
        <dbReference type="EMBL" id="MDG4476361.1"/>
    </source>
</evidence>
<dbReference type="RefSeq" id="WP_307633329.1">
    <property type="nucleotide sequence ID" value="NZ_JAPHEH010000001.1"/>
</dbReference>